<proteinExistence type="predicted"/>
<gene>
    <name evidence="2" type="ORF">DSM5745_08037</name>
</gene>
<reference evidence="2 3" key="1">
    <citation type="journal article" date="2018" name="IMA Fungus">
        <title>IMA Genome-F 9: Draft genome sequence of Annulohypoxylon stygium, Aspergillus mulundensis, Berkeleyomyces basicola (syn. Thielaviopsis basicola), Ceratocystis smalleyi, two Cercospora beticola strains, Coleophoma cylindrospora, Fusarium fracticaudum, Phialophora cf. hyalina, and Morchella septimelata.</title>
        <authorList>
            <person name="Wingfield B.D."/>
            <person name="Bills G.F."/>
            <person name="Dong Y."/>
            <person name="Huang W."/>
            <person name="Nel W.J."/>
            <person name="Swalarsk-Parry B.S."/>
            <person name="Vaghefi N."/>
            <person name="Wilken P.M."/>
            <person name="An Z."/>
            <person name="de Beer Z.W."/>
            <person name="De Vos L."/>
            <person name="Chen L."/>
            <person name="Duong T.A."/>
            <person name="Gao Y."/>
            <person name="Hammerbacher A."/>
            <person name="Kikkert J.R."/>
            <person name="Li Y."/>
            <person name="Li H."/>
            <person name="Li K."/>
            <person name="Li Q."/>
            <person name="Liu X."/>
            <person name="Ma X."/>
            <person name="Naidoo K."/>
            <person name="Pethybridge S.J."/>
            <person name="Sun J."/>
            <person name="Steenkamp E.T."/>
            <person name="van der Nest M.A."/>
            <person name="van Wyk S."/>
            <person name="Wingfield M.J."/>
            <person name="Xiong C."/>
            <person name="Yue Q."/>
            <person name="Zhang X."/>
        </authorList>
    </citation>
    <scope>NUCLEOTIDE SEQUENCE [LARGE SCALE GENOMIC DNA]</scope>
    <source>
        <strain evidence="2 3">DSM 5745</strain>
    </source>
</reference>
<name>A0A3D8R962_9EURO</name>
<feature type="region of interest" description="Disordered" evidence="1">
    <location>
        <begin position="99"/>
        <end position="122"/>
    </location>
</feature>
<dbReference type="PANTHER" id="PTHR39596:SF4">
    <property type="entry name" value="HET DOMAIN PROTEIN (AFU_ORTHOLOGUE AFUA_3G03140)-RELATED"/>
    <property type="match status" value="1"/>
</dbReference>
<feature type="compositionally biased region" description="Basic and acidic residues" evidence="1">
    <location>
        <begin position="99"/>
        <end position="108"/>
    </location>
</feature>
<dbReference type="PANTHER" id="PTHR39596">
    <property type="match status" value="1"/>
</dbReference>
<organism evidence="2 3">
    <name type="scientific">Aspergillus mulundensis</name>
    <dbReference type="NCBI Taxonomy" id="1810919"/>
    <lineage>
        <taxon>Eukaryota</taxon>
        <taxon>Fungi</taxon>
        <taxon>Dikarya</taxon>
        <taxon>Ascomycota</taxon>
        <taxon>Pezizomycotina</taxon>
        <taxon>Eurotiomycetes</taxon>
        <taxon>Eurotiomycetidae</taxon>
        <taxon>Eurotiales</taxon>
        <taxon>Aspergillaceae</taxon>
        <taxon>Aspergillus</taxon>
        <taxon>Aspergillus subgen. Nidulantes</taxon>
    </lineage>
</organism>
<evidence type="ECO:0000313" key="3">
    <source>
        <dbReference type="Proteomes" id="UP000256690"/>
    </source>
</evidence>
<comment type="caution">
    <text evidence="2">The sequence shown here is derived from an EMBL/GenBank/DDBJ whole genome shotgun (WGS) entry which is preliminary data.</text>
</comment>
<dbReference type="Proteomes" id="UP000256690">
    <property type="component" value="Unassembled WGS sequence"/>
</dbReference>
<dbReference type="EMBL" id="PVWQ01000010">
    <property type="protein sequence ID" value="RDW70526.1"/>
    <property type="molecule type" value="Genomic_DNA"/>
</dbReference>
<evidence type="ECO:0000256" key="1">
    <source>
        <dbReference type="SAM" id="MobiDB-lite"/>
    </source>
</evidence>
<dbReference type="AlphaFoldDB" id="A0A3D8R962"/>
<dbReference type="GeneID" id="38118407"/>
<evidence type="ECO:0008006" key="4">
    <source>
        <dbReference type="Google" id="ProtNLM"/>
    </source>
</evidence>
<protein>
    <recommendedName>
        <fullName evidence="4">Heterokaryon incompatibility domain-containing protein</fullName>
    </recommendedName>
</protein>
<dbReference type="RefSeq" id="XP_026601057.1">
    <property type="nucleotide sequence ID" value="XM_026750053.1"/>
</dbReference>
<dbReference type="STRING" id="1810919.A0A3D8R962"/>
<dbReference type="OrthoDB" id="2426273at2759"/>
<sequence length="343" mass="38407">MSIDIAALQDNTLAKSSRIMLQESILATILFCDWNVRAWTFLESMQGRAKIFFLCKHNNIFSLREILEAVMRDGQLDIGVAFLSAPHLLPASVPKEPFEEVDRVKEDESLSGESSDLDDRDHPDYNKKLVEAAACLRYRPASRNGDAFVIWTILAGTPTLSSAEHFWKAREGSLLSTAFPMSGASRVNARGLSWAPSDPTSSPVPDLFNPHSRAHPEAEMMDAHKGEIKDVGLSASWDVFQFEWPAQGAEAVGEDTASVKKLGEAVSRQLHRTRRKLALLRPLMQDFSRTKGFRIELRSKSVLPFVAVCEFVAEDGGWRWLGVRGLDLNYLMHRFSPEHVLLV</sequence>
<evidence type="ECO:0000313" key="2">
    <source>
        <dbReference type="EMBL" id="RDW70526.1"/>
    </source>
</evidence>
<keyword evidence="3" id="KW-1185">Reference proteome</keyword>
<accession>A0A3D8R962</accession>